<reference evidence="2 3" key="1">
    <citation type="submission" date="2024-09" db="EMBL/GenBank/DDBJ databases">
        <authorList>
            <person name="Sun Q."/>
            <person name="Mori K."/>
        </authorList>
    </citation>
    <scope>NUCLEOTIDE SEQUENCE [LARGE SCALE GENOMIC DNA]</scope>
    <source>
        <strain evidence="2 3">CCM 7659</strain>
    </source>
</reference>
<comment type="caution">
    <text evidence="2">The sequence shown here is derived from an EMBL/GenBank/DDBJ whole genome shotgun (WGS) entry which is preliminary data.</text>
</comment>
<sequence length="97" mass="10178">MSDGTIKSTDYCFYEMGGPQYLEQERQSGLGTAEQQPEHDGVPIADGGTCPAAICGYGHDENGDPNPSSGELQTQYGCEQGYITDVELCAAVGVPIG</sequence>
<dbReference type="RefSeq" id="WP_241730138.1">
    <property type="nucleotide sequence ID" value="NZ_JAALDM010000159.1"/>
</dbReference>
<accession>A0ABV5JLL8</accession>
<proteinExistence type="predicted"/>
<gene>
    <name evidence="2" type="ORF">ACFFVD_02265</name>
</gene>
<organism evidence="2 3">
    <name type="scientific">Dietzia aerolata</name>
    <dbReference type="NCBI Taxonomy" id="595984"/>
    <lineage>
        <taxon>Bacteria</taxon>
        <taxon>Bacillati</taxon>
        <taxon>Actinomycetota</taxon>
        <taxon>Actinomycetes</taxon>
        <taxon>Mycobacteriales</taxon>
        <taxon>Dietziaceae</taxon>
        <taxon>Dietzia</taxon>
    </lineage>
</organism>
<dbReference type="Proteomes" id="UP001589700">
    <property type="component" value="Unassembled WGS sequence"/>
</dbReference>
<name>A0ABV5JLL8_9ACTN</name>
<evidence type="ECO:0000313" key="2">
    <source>
        <dbReference type="EMBL" id="MFB9258616.1"/>
    </source>
</evidence>
<dbReference type="EMBL" id="JBHMDY010000001">
    <property type="protein sequence ID" value="MFB9258616.1"/>
    <property type="molecule type" value="Genomic_DNA"/>
</dbReference>
<evidence type="ECO:0000313" key="3">
    <source>
        <dbReference type="Proteomes" id="UP001589700"/>
    </source>
</evidence>
<protein>
    <submittedName>
        <fullName evidence="2">Uncharacterized protein</fullName>
    </submittedName>
</protein>
<keyword evidence="3" id="KW-1185">Reference proteome</keyword>
<evidence type="ECO:0000256" key="1">
    <source>
        <dbReference type="SAM" id="MobiDB-lite"/>
    </source>
</evidence>
<feature type="region of interest" description="Disordered" evidence="1">
    <location>
        <begin position="23"/>
        <end position="44"/>
    </location>
</feature>